<gene>
    <name evidence="1" type="ORF">H9647_20075</name>
</gene>
<comment type="caution">
    <text evidence="1">The sequence shown here is derived from an EMBL/GenBank/DDBJ whole genome shotgun (WGS) entry which is preliminary data.</text>
</comment>
<accession>A0ABR8T450</accession>
<reference evidence="1 2" key="1">
    <citation type="submission" date="2020-08" db="EMBL/GenBank/DDBJ databases">
        <title>A Genomic Blueprint of the Chicken Gut Microbiome.</title>
        <authorList>
            <person name="Gilroy R."/>
            <person name="Ravi A."/>
            <person name="Getino M."/>
            <person name="Pursley I."/>
            <person name="Horton D.L."/>
            <person name="Alikhan N.-F."/>
            <person name="Baker D."/>
            <person name="Gharbi K."/>
            <person name="Hall N."/>
            <person name="Watson M."/>
            <person name="Adriaenssens E.M."/>
            <person name="Foster-Nyarko E."/>
            <person name="Jarju S."/>
            <person name="Secka A."/>
            <person name="Antonio M."/>
            <person name="Oren A."/>
            <person name="Chaudhuri R."/>
            <person name="La Ragione R.M."/>
            <person name="Hildebrand F."/>
            <person name="Pallen M.J."/>
        </authorList>
    </citation>
    <scope>NUCLEOTIDE SEQUENCE [LARGE SCALE GENOMIC DNA]</scope>
    <source>
        <strain evidence="1 2">Sa2BVA9</strain>
    </source>
</reference>
<dbReference type="Proteomes" id="UP000608071">
    <property type="component" value="Unassembled WGS sequence"/>
</dbReference>
<evidence type="ECO:0000313" key="2">
    <source>
        <dbReference type="Proteomes" id="UP000608071"/>
    </source>
</evidence>
<keyword evidence="2" id="KW-1185">Reference proteome</keyword>
<dbReference type="EMBL" id="JACSQL010000011">
    <property type="protein sequence ID" value="MBD7970369.1"/>
    <property type="molecule type" value="Genomic_DNA"/>
</dbReference>
<name>A0ABR8T450_9BACL</name>
<organism evidence="1 2">
    <name type="scientific">Paenibacillus gallinarum</name>
    <dbReference type="NCBI Taxonomy" id="2762232"/>
    <lineage>
        <taxon>Bacteria</taxon>
        <taxon>Bacillati</taxon>
        <taxon>Bacillota</taxon>
        <taxon>Bacilli</taxon>
        <taxon>Bacillales</taxon>
        <taxon>Paenibacillaceae</taxon>
        <taxon>Paenibacillus</taxon>
    </lineage>
</organism>
<protein>
    <submittedName>
        <fullName evidence="1">Uncharacterized protein</fullName>
    </submittedName>
</protein>
<dbReference type="RefSeq" id="WP_191803380.1">
    <property type="nucleotide sequence ID" value="NZ_JACSQL010000011.1"/>
</dbReference>
<sequence length="58" mass="6751">MKKLDVLNKIKLIDGEIREVEAQISIMSIRSVREKMEKYLKNLHVKADKLVADLDRAN</sequence>
<evidence type="ECO:0000313" key="1">
    <source>
        <dbReference type="EMBL" id="MBD7970369.1"/>
    </source>
</evidence>
<proteinExistence type="predicted"/>